<protein>
    <submittedName>
        <fullName evidence="1">Uncharacterized protein</fullName>
    </submittedName>
</protein>
<dbReference type="EMBL" id="BQNB010019512">
    <property type="protein sequence ID" value="GJT86087.1"/>
    <property type="molecule type" value="Genomic_DNA"/>
</dbReference>
<name>A0ABQ5HDX3_9ASTR</name>
<organism evidence="1 2">
    <name type="scientific">Tanacetum coccineum</name>
    <dbReference type="NCBI Taxonomy" id="301880"/>
    <lineage>
        <taxon>Eukaryota</taxon>
        <taxon>Viridiplantae</taxon>
        <taxon>Streptophyta</taxon>
        <taxon>Embryophyta</taxon>
        <taxon>Tracheophyta</taxon>
        <taxon>Spermatophyta</taxon>
        <taxon>Magnoliopsida</taxon>
        <taxon>eudicotyledons</taxon>
        <taxon>Gunneridae</taxon>
        <taxon>Pentapetalae</taxon>
        <taxon>asterids</taxon>
        <taxon>campanulids</taxon>
        <taxon>Asterales</taxon>
        <taxon>Asteraceae</taxon>
        <taxon>Asteroideae</taxon>
        <taxon>Anthemideae</taxon>
        <taxon>Anthemidinae</taxon>
        <taxon>Tanacetum</taxon>
    </lineage>
</organism>
<comment type="caution">
    <text evidence="1">The sequence shown here is derived from an EMBL/GenBank/DDBJ whole genome shotgun (WGS) entry which is preliminary data.</text>
</comment>
<reference evidence="1" key="1">
    <citation type="journal article" date="2022" name="Int. J. Mol. Sci.">
        <title>Draft Genome of Tanacetum Coccineum: Genomic Comparison of Closely Related Tanacetum-Family Plants.</title>
        <authorList>
            <person name="Yamashiro T."/>
            <person name="Shiraishi A."/>
            <person name="Nakayama K."/>
            <person name="Satake H."/>
        </authorList>
    </citation>
    <scope>NUCLEOTIDE SEQUENCE</scope>
</reference>
<evidence type="ECO:0000313" key="2">
    <source>
        <dbReference type="Proteomes" id="UP001151760"/>
    </source>
</evidence>
<reference evidence="1" key="2">
    <citation type="submission" date="2022-01" db="EMBL/GenBank/DDBJ databases">
        <authorList>
            <person name="Yamashiro T."/>
            <person name="Shiraishi A."/>
            <person name="Satake H."/>
            <person name="Nakayama K."/>
        </authorList>
    </citation>
    <scope>NUCLEOTIDE SEQUENCE</scope>
</reference>
<gene>
    <name evidence="1" type="ORF">Tco_1067804</name>
</gene>
<dbReference type="Proteomes" id="UP001151760">
    <property type="component" value="Unassembled WGS sequence"/>
</dbReference>
<accession>A0ABQ5HDX3</accession>
<proteinExistence type="predicted"/>
<sequence>MLLSIEFLPSKTTSSDATDRTDVNSRSLSTSMMELNSSGQSLGNERALSLGMDKAIFASLSLNPFDEHQYHTFPLKLVFLLRKLNVVAYAFARLCSGSGKIHLGARVHLVWCSRSLDFLESAYKHVSGLTLGM</sequence>
<keyword evidence="2" id="KW-1185">Reference proteome</keyword>
<evidence type="ECO:0000313" key="1">
    <source>
        <dbReference type="EMBL" id="GJT86087.1"/>
    </source>
</evidence>